<evidence type="ECO:0008006" key="4">
    <source>
        <dbReference type="Google" id="ProtNLM"/>
    </source>
</evidence>
<evidence type="ECO:0000313" key="3">
    <source>
        <dbReference type="Proteomes" id="UP001219355"/>
    </source>
</evidence>
<dbReference type="Proteomes" id="UP001219355">
    <property type="component" value="Chromosome 1"/>
</dbReference>
<gene>
    <name evidence="2" type="ORF">PRK78_002412</name>
</gene>
<accession>A0AAF0IHJ8</accession>
<protein>
    <recommendedName>
        <fullName evidence="4">Transcription factor domain-containing protein</fullName>
    </recommendedName>
</protein>
<organism evidence="2 3">
    <name type="scientific">Emydomyces testavorans</name>
    <dbReference type="NCBI Taxonomy" id="2070801"/>
    <lineage>
        <taxon>Eukaryota</taxon>
        <taxon>Fungi</taxon>
        <taxon>Dikarya</taxon>
        <taxon>Ascomycota</taxon>
        <taxon>Pezizomycotina</taxon>
        <taxon>Eurotiomycetes</taxon>
        <taxon>Eurotiomycetidae</taxon>
        <taxon>Onygenales</taxon>
        <taxon>Nannizziopsiaceae</taxon>
        <taxon>Emydomyces</taxon>
    </lineage>
</organism>
<feature type="compositionally biased region" description="Low complexity" evidence="1">
    <location>
        <begin position="147"/>
        <end position="157"/>
    </location>
</feature>
<keyword evidence="3" id="KW-1185">Reference proteome</keyword>
<feature type="compositionally biased region" description="Basic and acidic residues" evidence="1">
    <location>
        <begin position="1"/>
        <end position="10"/>
    </location>
</feature>
<evidence type="ECO:0000313" key="2">
    <source>
        <dbReference type="EMBL" id="WEW56953.1"/>
    </source>
</evidence>
<proteinExistence type="predicted"/>
<evidence type="ECO:0000256" key="1">
    <source>
        <dbReference type="SAM" id="MobiDB-lite"/>
    </source>
</evidence>
<sequence>MKCVDKRDINRIQVDATPTGEMISEPASTSTPQDVTVPAFVPLNENHAASGDSSITTFTRSPETSSMDLLLHNFNDGRFPSLDLSASLEWSEDYLAGDHHTNLIGDPFSMFTLYHDPPHLSKAPSLHLVPCESLAPSQAPSVPPPSSTSSSNSPLLSGGINGDNSITTSNLFLGPSGLTFENSTELYQELFQMVREYPRKMLQRDFWSPFIHHRLYRCAKDGMAEPLGIALACISAHENLVESSSSFIDNMINTQREKLIRGFHLYSDRPETCLAALHAVNIYQILGLFDNPSVVPNNGDRWREKSGPGAEWHSSFLLKMTRRLCSMHQYAFRPDKETDWSRWRFAESLRRNVFLVNLINVLAAKSHKFHHDYFEPLDDAMILQMPLPATEQMWRACSERQWVACQEDARQLSSAPTLQKLLELDSSGNLDVSTLPPLTRIILACAKIYQESDWRGVT</sequence>
<feature type="region of interest" description="Disordered" evidence="1">
    <location>
        <begin position="134"/>
        <end position="159"/>
    </location>
</feature>
<feature type="region of interest" description="Disordered" evidence="1">
    <location>
        <begin position="1"/>
        <end position="34"/>
    </location>
</feature>
<reference evidence="2" key="1">
    <citation type="submission" date="2023-03" db="EMBL/GenBank/DDBJ databases">
        <title>Emydomyces testavorans Genome Sequence.</title>
        <authorList>
            <person name="Hoyer L."/>
        </authorList>
    </citation>
    <scope>NUCLEOTIDE SEQUENCE</scope>
    <source>
        <strain evidence="2">16-2883</strain>
    </source>
</reference>
<dbReference type="EMBL" id="CP120627">
    <property type="protein sequence ID" value="WEW56953.1"/>
    <property type="molecule type" value="Genomic_DNA"/>
</dbReference>
<dbReference type="AlphaFoldDB" id="A0AAF0IHJ8"/>
<name>A0AAF0IHJ8_9EURO</name>